<dbReference type="GO" id="GO:0071973">
    <property type="term" value="P:bacterial-type flagellum-dependent cell motility"/>
    <property type="evidence" value="ECO:0007669"/>
    <property type="project" value="InterPro"/>
</dbReference>
<keyword evidence="13" id="KW-0969">Cilium</keyword>
<proteinExistence type="inferred from homology"/>
<gene>
    <name evidence="13" type="ORF">SAMN02745168_0421</name>
</gene>
<reference evidence="13 14" key="1">
    <citation type="submission" date="2017-04" db="EMBL/GenBank/DDBJ databases">
        <authorList>
            <person name="Afonso C.L."/>
            <person name="Miller P.J."/>
            <person name="Scott M.A."/>
            <person name="Spackman E."/>
            <person name="Goraichik I."/>
            <person name="Dimitrov K.M."/>
            <person name="Suarez D.L."/>
            <person name="Swayne D.E."/>
        </authorList>
    </citation>
    <scope>NUCLEOTIDE SEQUENCE [LARGE SCALE GENOMIC DNA]</scope>
    <source>
        <strain evidence="13 14">DSM 12816</strain>
    </source>
</reference>
<keyword evidence="9" id="KW-0975">Bacterial flagellum</keyword>
<dbReference type="EMBL" id="FWXW01000001">
    <property type="protein sequence ID" value="SMC35600.1"/>
    <property type="molecule type" value="Genomic_DNA"/>
</dbReference>
<feature type="domain" description="Flagellar motor switch protein FliG N-terminal" evidence="12">
    <location>
        <begin position="4"/>
        <end position="107"/>
    </location>
</feature>
<evidence type="ECO:0000256" key="8">
    <source>
        <dbReference type="ARBA" id="ARBA00023136"/>
    </source>
</evidence>
<evidence type="ECO:0000256" key="5">
    <source>
        <dbReference type="ARBA" id="ARBA00022475"/>
    </source>
</evidence>
<keyword evidence="7" id="KW-0283">Flagellar rotation</keyword>
<evidence type="ECO:0000259" key="10">
    <source>
        <dbReference type="Pfam" id="PF01706"/>
    </source>
</evidence>
<dbReference type="RefSeq" id="WP_084233067.1">
    <property type="nucleotide sequence ID" value="NZ_FWXW01000001.1"/>
</dbReference>
<dbReference type="AlphaFoldDB" id="A0A1W1YH96"/>
<keyword evidence="5" id="KW-1003">Cell membrane</keyword>
<feature type="domain" description="Flagellar motor switch protein FliG middle" evidence="11">
    <location>
        <begin position="117"/>
        <end position="188"/>
    </location>
</feature>
<dbReference type="InterPro" id="IPR011002">
    <property type="entry name" value="FliG_a-hlx"/>
</dbReference>
<keyword evidence="14" id="KW-1185">Reference proteome</keyword>
<dbReference type="GO" id="GO:0003774">
    <property type="term" value="F:cytoskeletal motor activity"/>
    <property type="evidence" value="ECO:0007669"/>
    <property type="project" value="InterPro"/>
</dbReference>
<dbReference type="FunFam" id="1.10.220.30:FF:000001">
    <property type="entry name" value="Flagellar motor switch protein FliG"/>
    <property type="match status" value="1"/>
</dbReference>
<evidence type="ECO:0000313" key="13">
    <source>
        <dbReference type="EMBL" id="SMC35600.1"/>
    </source>
</evidence>
<organism evidence="13 14">
    <name type="scientific">Papillibacter cinnamivorans DSM 12816</name>
    <dbReference type="NCBI Taxonomy" id="1122930"/>
    <lineage>
        <taxon>Bacteria</taxon>
        <taxon>Bacillati</taxon>
        <taxon>Bacillota</taxon>
        <taxon>Clostridia</taxon>
        <taxon>Eubacteriales</taxon>
        <taxon>Oscillospiraceae</taxon>
        <taxon>Papillibacter</taxon>
    </lineage>
</organism>
<protein>
    <recommendedName>
        <fullName evidence="4">Flagellar motor switch protein FliG</fullName>
    </recommendedName>
</protein>
<comment type="subcellular location">
    <subcellularLocation>
        <location evidence="1">Bacterial flagellum basal body</location>
    </subcellularLocation>
    <subcellularLocation>
        <location evidence="2">Cell membrane</location>
        <topology evidence="2">Peripheral membrane protein</topology>
        <orientation evidence="2">Cytoplasmic side</orientation>
    </subcellularLocation>
</comment>
<dbReference type="InterPro" id="IPR000090">
    <property type="entry name" value="Flg_Motor_Flig"/>
</dbReference>
<sequence>MDGNLTAREKAAILLICLGENYAAQVYKFLSEDEIEQLTLALSGVHRVTSKQKEVVVQEFYEICLAQEFISEGGIGYARSILEKAYGSNRAEELIGRLSSSLQVRPFEFIRKADSMHILNLVYNENPQIIALLLSYIEPKQASEVISNLPQDVQVEVIYRIANMGSVQPEYIQEAERILERRLASLGTTDKTVAGGINSVVQIINSIDRGTEKFIMESLDARDGELAEEIRKCLFVFEDIAKLSNQAIQRVLKEIENSDLTVALKGATEEVKKAIFSNVSKRLQEMIADDLEVMGPVRVRDVEAAQQKIVNVIRQLEDSGEIIVSRGEGDDLIV</sequence>
<dbReference type="OrthoDB" id="9780302at2"/>
<dbReference type="GO" id="GO:0009425">
    <property type="term" value="C:bacterial-type flagellum basal body"/>
    <property type="evidence" value="ECO:0007669"/>
    <property type="project" value="UniProtKB-SubCell"/>
</dbReference>
<evidence type="ECO:0000256" key="6">
    <source>
        <dbReference type="ARBA" id="ARBA00022500"/>
    </source>
</evidence>
<dbReference type="Proteomes" id="UP000192790">
    <property type="component" value="Unassembled WGS sequence"/>
</dbReference>
<dbReference type="InterPro" id="IPR028263">
    <property type="entry name" value="FliG_N"/>
</dbReference>
<name>A0A1W1YH96_9FIRM</name>
<dbReference type="SUPFAM" id="SSF48029">
    <property type="entry name" value="FliG"/>
    <property type="match status" value="2"/>
</dbReference>
<dbReference type="PANTHER" id="PTHR30534">
    <property type="entry name" value="FLAGELLAR MOTOR SWITCH PROTEIN FLIG"/>
    <property type="match status" value="1"/>
</dbReference>
<dbReference type="Pfam" id="PF14841">
    <property type="entry name" value="FliG_M"/>
    <property type="match status" value="1"/>
</dbReference>
<evidence type="ECO:0000256" key="3">
    <source>
        <dbReference type="ARBA" id="ARBA00010299"/>
    </source>
</evidence>
<dbReference type="Gene3D" id="1.10.220.30">
    <property type="match status" value="3"/>
</dbReference>
<comment type="similarity">
    <text evidence="3">Belongs to the FliG family.</text>
</comment>
<evidence type="ECO:0000313" key="14">
    <source>
        <dbReference type="Proteomes" id="UP000192790"/>
    </source>
</evidence>
<evidence type="ECO:0000256" key="2">
    <source>
        <dbReference type="ARBA" id="ARBA00004413"/>
    </source>
</evidence>
<feature type="domain" description="Flagellar motor switch protein FliG C-terminal" evidence="10">
    <location>
        <begin position="217"/>
        <end position="323"/>
    </location>
</feature>
<dbReference type="Pfam" id="PF14842">
    <property type="entry name" value="FliG_N"/>
    <property type="match status" value="1"/>
</dbReference>
<evidence type="ECO:0000256" key="7">
    <source>
        <dbReference type="ARBA" id="ARBA00022779"/>
    </source>
</evidence>
<dbReference type="GO" id="GO:0005886">
    <property type="term" value="C:plasma membrane"/>
    <property type="evidence" value="ECO:0007669"/>
    <property type="project" value="UniProtKB-SubCell"/>
</dbReference>
<keyword evidence="8" id="KW-0472">Membrane</keyword>
<evidence type="ECO:0000256" key="4">
    <source>
        <dbReference type="ARBA" id="ARBA00021870"/>
    </source>
</evidence>
<accession>A0A1W1YH96</accession>
<dbReference type="PANTHER" id="PTHR30534:SF0">
    <property type="entry name" value="FLAGELLAR MOTOR SWITCH PROTEIN FLIG"/>
    <property type="match status" value="1"/>
</dbReference>
<dbReference type="GO" id="GO:0006935">
    <property type="term" value="P:chemotaxis"/>
    <property type="evidence" value="ECO:0007669"/>
    <property type="project" value="UniProtKB-KW"/>
</dbReference>
<dbReference type="PRINTS" id="PR00954">
    <property type="entry name" value="FLGMOTORFLIG"/>
</dbReference>
<dbReference type="NCBIfam" id="TIGR00207">
    <property type="entry name" value="fliG"/>
    <property type="match status" value="1"/>
</dbReference>
<evidence type="ECO:0000256" key="9">
    <source>
        <dbReference type="ARBA" id="ARBA00023143"/>
    </source>
</evidence>
<keyword evidence="13" id="KW-0282">Flagellum</keyword>
<dbReference type="InterPro" id="IPR023087">
    <property type="entry name" value="Flg_Motor_Flig_C"/>
</dbReference>
<dbReference type="Pfam" id="PF01706">
    <property type="entry name" value="FliG_C"/>
    <property type="match status" value="1"/>
</dbReference>
<dbReference type="PIRSF" id="PIRSF003161">
    <property type="entry name" value="FliG"/>
    <property type="match status" value="1"/>
</dbReference>
<evidence type="ECO:0000259" key="11">
    <source>
        <dbReference type="Pfam" id="PF14841"/>
    </source>
</evidence>
<evidence type="ECO:0000256" key="1">
    <source>
        <dbReference type="ARBA" id="ARBA00004117"/>
    </source>
</evidence>
<evidence type="ECO:0000259" key="12">
    <source>
        <dbReference type="Pfam" id="PF14842"/>
    </source>
</evidence>
<dbReference type="InterPro" id="IPR032779">
    <property type="entry name" value="FliG_M"/>
</dbReference>
<keyword evidence="6" id="KW-0145">Chemotaxis</keyword>
<dbReference type="STRING" id="1122930.SAMN02745168_0421"/>
<keyword evidence="13" id="KW-0966">Cell projection</keyword>